<dbReference type="GO" id="GO:0004181">
    <property type="term" value="F:metallocarboxypeptidase activity"/>
    <property type="evidence" value="ECO:0007669"/>
    <property type="project" value="UniProtKB-UniRule"/>
</dbReference>
<dbReference type="PRINTS" id="PR00998">
    <property type="entry name" value="CRBOXYPTASET"/>
</dbReference>
<organism evidence="5 7">
    <name type="scientific">Thalassovita autumnalis</name>
    <dbReference type="NCBI Taxonomy" id="2072972"/>
    <lineage>
        <taxon>Bacteria</taxon>
        <taxon>Pseudomonadati</taxon>
        <taxon>Pseudomonadota</taxon>
        <taxon>Alphaproteobacteria</taxon>
        <taxon>Rhodobacterales</taxon>
        <taxon>Roseobacteraceae</taxon>
        <taxon>Thalassovita</taxon>
    </lineage>
</organism>
<proteinExistence type="inferred from homology"/>
<dbReference type="AlphaFoldDB" id="A0A0P1FP40"/>
<keyword evidence="1 2" id="KW-0479">Metal-binding</keyword>
<keyword evidence="1" id="KW-0645">Protease</keyword>
<protein>
    <recommendedName>
        <fullName evidence="1">Metal-dependent carboxypeptidase</fullName>
        <ecNumber evidence="1">3.4.17.19</ecNumber>
    </recommendedName>
</protein>
<keyword evidence="1 5" id="KW-0378">Hydrolase</keyword>
<keyword evidence="6" id="KW-1185">Reference proteome</keyword>
<keyword evidence="1" id="KW-0482">Metalloprotease</keyword>
<feature type="binding site" evidence="2">
    <location>
        <position position="286"/>
    </location>
    <ligand>
        <name>Zn(2+)</name>
        <dbReference type="ChEBI" id="CHEBI:29105"/>
        <note>catalytic</note>
    </ligand>
</feature>
<dbReference type="EMBL" id="CYSC01000035">
    <property type="protein sequence ID" value="CUH72883.1"/>
    <property type="molecule type" value="Genomic_DNA"/>
</dbReference>
<dbReference type="PIRSF" id="PIRSF006615">
    <property type="entry name" value="Zn_crbxpep_Taq"/>
    <property type="match status" value="1"/>
</dbReference>
<dbReference type="GO" id="GO:0046872">
    <property type="term" value="F:metal ion binding"/>
    <property type="evidence" value="ECO:0007669"/>
    <property type="project" value="UniProtKB-KW"/>
</dbReference>
<dbReference type="GO" id="GO:0006508">
    <property type="term" value="P:proteolysis"/>
    <property type="evidence" value="ECO:0007669"/>
    <property type="project" value="UniProtKB-UniRule"/>
</dbReference>
<dbReference type="CDD" id="cd06460">
    <property type="entry name" value="M32_Taq"/>
    <property type="match status" value="1"/>
</dbReference>
<dbReference type="Gene3D" id="1.10.1370.30">
    <property type="match status" value="1"/>
</dbReference>
<comment type="catalytic activity">
    <reaction evidence="1">
        <text>Release of a C-terminal amino acid with broad specificity, except for -Pro.</text>
        <dbReference type="EC" id="3.4.17.19"/>
    </reaction>
</comment>
<feature type="binding site" evidence="2">
    <location>
        <position position="260"/>
    </location>
    <ligand>
        <name>Zn(2+)</name>
        <dbReference type="ChEBI" id="CHEBI:29105"/>
        <note>catalytic</note>
    </ligand>
</feature>
<feature type="binding site" evidence="2">
    <location>
        <position position="256"/>
    </location>
    <ligand>
        <name>Zn(2+)</name>
        <dbReference type="ChEBI" id="CHEBI:29105"/>
        <note>catalytic</note>
    </ligand>
</feature>
<evidence type="ECO:0000313" key="4">
    <source>
        <dbReference type="EMBL" id="CUH69480.1"/>
    </source>
</evidence>
<evidence type="ECO:0000256" key="1">
    <source>
        <dbReference type="PIRNR" id="PIRNR006615"/>
    </source>
</evidence>
<comment type="similarity">
    <text evidence="1">Belongs to the peptidase M32 family.</text>
</comment>
<evidence type="ECO:0000313" key="7">
    <source>
        <dbReference type="Proteomes" id="UP000051887"/>
    </source>
</evidence>
<dbReference type="Pfam" id="PF02074">
    <property type="entry name" value="Peptidase_M32"/>
    <property type="match status" value="1"/>
</dbReference>
<dbReference type="Proteomes" id="UP000051887">
    <property type="component" value="Unassembled WGS sequence"/>
</dbReference>
<sequence>MSAFDNLMGFARDTVALGQVAGRLGWDQETMMPRGAADQRAEEMAAMEKILHTRKTDPQVGQWLAAIDAGELDPVGQAQLREIRRSYDRASKVPADLAVEIAKVTSKAQGQWAQARADEDVPAFLPVLEQVVALKRQEGQALADGGDVYDAMIDDYEPNMTAAELAAMFGAMRPRLVALREAVLAAEAPQRLKGHFDPAKQMRLTEKLALAFGYDLHHGRIDKAVHPFSSGSGHDVRITTRTSELDPFNCFYSTIHEVGHACYEQNVDDAYLLTPIGGGVSMGVHESQSRIYENQLGRSAPFSGWVYGQMREAFGDFGIDSPEEFYCTVNRVNDGYIRTEADEVQYNLHVMLRFDLERALMQGDLAVKDLEAAWNDRFHADFGYAVDKPSNGCLQDVHWSVGLFGYFPTYSLGNVYAGCLNKALRQAVPDLDAQLAGGDTSAATGWLKENLQRHGGLYAPRDVVRRASGMDPSAEPLLDYLEEKFKGIYGL</sequence>
<evidence type="ECO:0000256" key="2">
    <source>
        <dbReference type="PIRSR" id="PIRSR006615-1"/>
    </source>
</evidence>
<dbReference type="RefSeq" id="WP_058244056.1">
    <property type="nucleotide sequence ID" value="NZ_CYSB01000040.1"/>
</dbReference>
<gene>
    <name evidence="4" type="ORF">TL5118_03443</name>
    <name evidence="5" type="ORF">TL5120_02683</name>
</gene>
<dbReference type="InterPro" id="IPR001333">
    <property type="entry name" value="Peptidase_M32_Taq"/>
</dbReference>
<reference evidence="5 7" key="1">
    <citation type="submission" date="2015-09" db="EMBL/GenBank/DDBJ databases">
        <authorList>
            <consortium name="Swine Surveillance"/>
        </authorList>
    </citation>
    <scope>NUCLEOTIDE SEQUENCE [LARGE SCALE GENOMIC DNA]</scope>
    <source>
        <strain evidence="5 7">5120</strain>
    </source>
</reference>
<dbReference type="PANTHER" id="PTHR34217">
    <property type="entry name" value="METAL-DEPENDENT CARBOXYPEPTIDASE"/>
    <property type="match status" value="1"/>
</dbReference>
<evidence type="ECO:0000313" key="5">
    <source>
        <dbReference type="EMBL" id="CUH72883.1"/>
    </source>
</evidence>
<keyword evidence="1 5" id="KW-0121">Carboxypeptidase</keyword>
<dbReference type="SUPFAM" id="SSF55486">
    <property type="entry name" value="Metalloproteases ('zincins'), catalytic domain"/>
    <property type="match status" value="1"/>
</dbReference>
<dbReference type="OrthoDB" id="9772308at2"/>
<comment type="cofactor">
    <cofactor evidence="2">
        <name>Zn(2+)</name>
        <dbReference type="ChEBI" id="CHEBI:29105"/>
    </cofactor>
    <text evidence="2">Binds 1 zinc ion per subunit.</text>
</comment>
<name>A0A0P1FP40_9RHOB</name>
<dbReference type="Proteomes" id="UP000051086">
    <property type="component" value="Unassembled WGS sequence"/>
</dbReference>
<comment type="function">
    <text evidence="1">Broad specificity carboxypetidase that releases amino acids sequentially from the C-terminus, including neutral, aromatic, polar and basic residues.</text>
</comment>
<evidence type="ECO:0000313" key="6">
    <source>
        <dbReference type="Proteomes" id="UP000051086"/>
    </source>
</evidence>
<dbReference type="EMBL" id="CYSB01000040">
    <property type="protein sequence ID" value="CUH69480.1"/>
    <property type="molecule type" value="Genomic_DNA"/>
</dbReference>
<evidence type="ECO:0000256" key="3">
    <source>
        <dbReference type="PIRSR" id="PIRSR006615-2"/>
    </source>
</evidence>
<dbReference type="PROSITE" id="PS52034">
    <property type="entry name" value="PEPTIDASE_M32"/>
    <property type="match status" value="1"/>
</dbReference>
<reference evidence="4 6" key="2">
    <citation type="submission" date="2015-09" db="EMBL/GenBank/DDBJ databases">
        <authorList>
            <person name="Rodrigo-Torres L."/>
            <person name="Arahal D.R."/>
        </authorList>
    </citation>
    <scope>NUCLEOTIDE SEQUENCE [LARGE SCALE GENOMIC DNA]</scope>
    <source>
        <strain evidence="4 6">CECT 5118</strain>
    </source>
</reference>
<dbReference type="EC" id="3.4.17.19" evidence="1"/>
<keyword evidence="2" id="KW-0862">Zinc</keyword>
<accession>A0A0P1FP40</accession>
<feature type="active site" description="Proton donor/acceptor" evidence="3">
    <location>
        <position position="257"/>
    </location>
</feature>
<dbReference type="PANTHER" id="PTHR34217:SF1">
    <property type="entry name" value="CARBOXYPEPTIDASE 1"/>
    <property type="match status" value="1"/>
</dbReference>